<dbReference type="Proteomes" id="UP000664169">
    <property type="component" value="Unassembled WGS sequence"/>
</dbReference>
<dbReference type="AlphaFoldDB" id="A0A8H3FQR7"/>
<comment type="caution">
    <text evidence="3">The sequence shown here is derived from an EMBL/GenBank/DDBJ whole genome shotgun (WGS) entry which is preliminary data.</text>
</comment>
<accession>A0A8H3FQR7</accession>
<dbReference type="OrthoDB" id="19329at2759"/>
<dbReference type="PANTHER" id="PTHR13182:SF8">
    <property type="entry name" value="CYTOPLASMIC 60S SUBUNIT BIOGENESIS FACTOR ZNF622"/>
    <property type="match status" value="1"/>
</dbReference>
<evidence type="ECO:0000256" key="1">
    <source>
        <dbReference type="SAM" id="MobiDB-lite"/>
    </source>
</evidence>
<feature type="region of interest" description="Disordered" evidence="1">
    <location>
        <begin position="162"/>
        <end position="188"/>
    </location>
</feature>
<evidence type="ECO:0000259" key="2">
    <source>
        <dbReference type="Pfam" id="PF12756"/>
    </source>
</evidence>
<feature type="domain" description="ZN622/Rei1/Reh1 zinc finger C2H2-type" evidence="2">
    <location>
        <begin position="71"/>
        <end position="165"/>
    </location>
</feature>
<dbReference type="SUPFAM" id="SSF57667">
    <property type="entry name" value="beta-beta-alpha zinc fingers"/>
    <property type="match status" value="1"/>
</dbReference>
<gene>
    <name evidence="3" type="ORF">GOMPHAMPRED_005304</name>
</gene>
<feature type="compositionally biased region" description="Acidic residues" evidence="1">
    <location>
        <begin position="162"/>
        <end position="172"/>
    </location>
</feature>
<dbReference type="InterPro" id="IPR041661">
    <property type="entry name" value="ZN622/Rei1/Reh1_Znf-C2H2"/>
</dbReference>
<feature type="region of interest" description="Disordered" evidence="1">
    <location>
        <begin position="30"/>
        <end position="60"/>
    </location>
</feature>
<keyword evidence="4" id="KW-1185">Reference proteome</keyword>
<dbReference type="InterPro" id="IPR040025">
    <property type="entry name" value="Znf622/Rei1/Reh1"/>
</dbReference>
<sequence>MAVNIYNLRRRVAELPVLTEPQYDAQVQSKDSKVIPVPSTEQISKQTVPLPGPQTRPDPGTQPVERILPTQCLFCNLLSPSMDNNVKHMSLTHSLFIPSPGQLSDMESLLGYLAVIIFGYHECLYCGLEKGSLDGVQTHMRDKGHCMIKVDAESELLDFWDLSDEDPSDDEGKEPSGSNKATKISDTEMKLPSGAVINPRFDTTQGHAKSRTRSLQYRSRRAELQAIAALEKDQEDASETRSLPLRDQERRVAARGEMGLIGVSNAQKRALQITEQKMKRREALAKATLRHAIEQQPVKTKYYKTENPVYQAG</sequence>
<dbReference type="InterPro" id="IPR036236">
    <property type="entry name" value="Znf_C2H2_sf"/>
</dbReference>
<dbReference type="PANTHER" id="PTHR13182">
    <property type="entry name" value="ZINC FINGER PROTEIN 622"/>
    <property type="match status" value="1"/>
</dbReference>
<protein>
    <recommendedName>
        <fullName evidence="2">ZN622/Rei1/Reh1 zinc finger C2H2-type domain-containing protein</fullName>
    </recommendedName>
</protein>
<dbReference type="EMBL" id="CAJPDQ010000031">
    <property type="protein sequence ID" value="CAF9929056.1"/>
    <property type="molecule type" value="Genomic_DNA"/>
</dbReference>
<organism evidence="3 4">
    <name type="scientific">Gomphillus americanus</name>
    <dbReference type="NCBI Taxonomy" id="1940652"/>
    <lineage>
        <taxon>Eukaryota</taxon>
        <taxon>Fungi</taxon>
        <taxon>Dikarya</taxon>
        <taxon>Ascomycota</taxon>
        <taxon>Pezizomycotina</taxon>
        <taxon>Lecanoromycetes</taxon>
        <taxon>OSLEUM clade</taxon>
        <taxon>Ostropomycetidae</taxon>
        <taxon>Ostropales</taxon>
        <taxon>Graphidaceae</taxon>
        <taxon>Gomphilloideae</taxon>
        <taxon>Gomphillus</taxon>
    </lineage>
</organism>
<dbReference type="Pfam" id="PF12756">
    <property type="entry name" value="zf-C2H2_2"/>
    <property type="match status" value="1"/>
</dbReference>
<evidence type="ECO:0000313" key="3">
    <source>
        <dbReference type="EMBL" id="CAF9929056.1"/>
    </source>
</evidence>
<evidence type="ECO:0000313" key="4">
    <source>
        <dbReference type="Proteomes" id="UP000664169"/>
    </source>
</evidence>
<proteinExistence type="predicted"/>
<reference evidence="3" key="1">
    <citation type="submission" date="2021-03" db="EMBL/GenBank/DDBJ databases">
        <authorList>
            <person name="Tagirdzhanova G."/>
        </authorList>
    </citation>
    <scope>NUCLEOTIDE SEQUENCE</scope>
</reference>
<dbReference type="GO" id="GO:0030687">
    <property type="term" value="C:preribosome, large subunit precursor"/>
    <property type="evidence" value="ECO:0007669"/>
    <property type="project" value="TreeGrafter"/>
</dbReference>
<dbReference type="GO" id="GO:0042273">
    <property type="term" value="P:ribosomal large subunit biogenesis"/>
    <property type="evidence" value="ECO:0007669"/>
    <property type="project" value="TreeGrafter"/>
</dbReference>
<name>A0A8H3FQR7_9LECA</name>